<protein>
    <submittedName>
        <fullName evidence="1">Uncharacterized protein</fullName>
    </submittedName>
</protein>
<feature type="non-terminal residue" evidence="1">
    <location>
        <position position="1"/>
    </location>
</feature>
<keyword evidence="2" id="KW-1185">Reference proteome</keyword>
<name>A0A8J2EC55_COTCN</name>
<reference evidence="1" key="1">
    <citation type="submission" date="2021-04" db="EMBL/GenBank/DDBJ databases">
        <authorList>
            <person name="Chebbi M.A.C M."/>
        </authorList>
    </citation>
    <scope>NUCLEOTIDE SEQUENCE</scope>
</reference>
<evidence type="ECO:0000313" key="2">
    <source>
        <dbReference type="Proteomes" id="UP000786811"/>
    </source>
</evidence>
<comment type="caution">
    <text evidence="1">The sequence shown here is derived from an EMBL/GenBank/DDBJ whole genome shotgun (WGS) entry which is preliminary data.</text>
</comment>
<dbReference type="OrthoDB" id="7698696at2759"/>
<accession>A0A8J2EC55</accession>
<evidence type="ECO:0000313" key="1">
    <source>
        <dbReference type="EMBL" id="CAG5075251.1"/>
    </source>
</evidence>
<feature type="non-terminal residue" evidence="1">
    <location>
        <position position="258"/>
    </location>
</feature>
<organism evidence="1 2">
    <name type="scientific">Cotesia congregata</name>
    <name type="common">Parasitoid wasp</name>
    <name type="synonym">Apanteles congregatus</name>
    <dbReference type="NCBI Taxonomy" id="51543"/>
    <lineage>
        <taxon>Eukaryota</taxon>
        <taxon>Metazoa</taxon>
        <taxon>Ecdysozoa</taxon>
        <taxon>Arthropoda</taxon>
        <taxon>Hexapoda</taxon>
        <taxon>Insecta</taxon>
        <taxon>Pterygota</taxon>
        <taxon>Neoptera</taxon>
        <taxon>Endopterygota</taxon>
        <taxon>Hymenoptera</taxon>
        <taxon>Apocrita</taxon>
        <taxon>Ichneumonoidea</taxon>
        <taxon>Braconidae</taxon>
        <taxon>Microgastrinae</taxon>
        <taxon>Cotesia</taxon>
    </lineage>
</organism>
<dbReference type="EMBL" id="CAJNRD030001116">
    <property type="protein sequence ID" value="CAG5075251.1"/>
    <property type="molecule type" value="Genomic_DNA"/>
</dbReference>
<gene>
    <name evidence="1" type="ORF">HICCMSTLAB_LOCUS1405</name>
</gene>
<dbReference type="Proteomes" id="UP000786811">
    <property type="component" value="Unassembled WGS sequence"/>
</dbReference>
<dbReference type="AlphaFoldDB" id="A0A8J2EC55"/>
<proteinExistence type="predicted"/>
<sequence>YIRKFTNDIFIPSLEQQICSLLQGKCNSDVINDVKANFNYSKTLFDFVSTEHLRFEVYKKMGCFIEPENFIIGQTEVEKIEDEKLRIENEDVYAVHIPLGRKLSLFLEIPGVFSEIQNNILSLRQEKTVFSNIMQGSLWEKRSASHKDKLCLPINIFFDEVETKNPLGSHPGRNKIGVTYATLPCLPAHLVSRLNCIFLSTLFYGNDRKIFGNKWVFRKLIEDIKSLQRLKDKCIFNIKKHFHVCENVSVDIMHDYID</sequence>